<dbReference type="PANTHER" id="PTHR45982:SF1">
    <property type="entry name" value="REGULATOR OF CHROMOSOME CONDENSATION"/>
    <property type="match status" value="1"/>
</dbReference>
<feature type="compositionally biased region" description="Basic residues" evidence="4">
    <location>
        <begin position="213"/>
        <end position="227"/>
    </location>
</feature>
<evidence type="ECO:0000259" key="6">
    <source>
        <dbReference type="Pfam" id="PF25390"/>
    </source>
</evidence>
<dbReference type="PANTHER" id="PTHR45982">
    <property type="entry name" value="REGULATOR OF CHROMOSOME CONDENSATION"/>
    <property type="match status" value="1"/>
</dbReference>
<comment type="caution">
    <text evidence="7">The sequence shown here is derived from an EMBL/GenBank/DDBJ whole genome shotgun (WGS) entry which is preliminary data.</text>
</comment>
<evidence type="ECO:0000259" key="5">
    <source>
        <dbReference type="Pfam" id="PF25277"/>
    </source>
</evidence>
<sequence length="712" mass="73627">MVVKSSTCCGKGGSQECACARQATCSCGKQSALHCTCAKAAQENKVQGPRCSCRARPAGECTCDRAATENIKPVGSTCDCGSRPAGAFKTTTAKASATREAAASASASTRPGSNRVTKPAAKPAAKASARTATKVAAVKASEKPATKSSGKASAKPVAKPAAKPAAKSDTAAASKSKAAAKPSAAKSRTAASKNRKVADLPTSASEPEESKSASRKPKAAASSKKRKANDAPAAESGSESSNPLPKKAKTEQKPKASVPIGKKINSAPTQVLDVYVFGEGSAGELGLGSARVDGKKPIDVKRPRLNANLLSATSVGVVQIACGGMHAVALTRDNAILTWGVNDNGALGRDTTWDGGLRDADADDSDSDEDDSGINPLESTPTAVPAQHFGPGTKFAQVVASDSATFVLTEDGRVYGWGTFRSDDGIFGFTDKIQVQMTPILLSGLKNIKALAAGANHVLALDHKGVVLAWGSGQQNQLGRRIIERNKMSSLVPQGVGLPRGKTAKIACGAYHSFALDNDGSVWGWGLNNFGEIWAQDNVGEDNAVILRPVKVTTLNDYKIADIDGGVHHSVACSDAGDLLTWGRVDGYQVGFEIDSLDKKDVIFDERDNPRILVNPAKHQDLSAIASVAAGTDNSFAVSRDGKVYSWGFSANYQTGQGTIDDIHTPTLIDNSAIRDKAILAAYAGGQFSVLVGAADDASEVKAPETNGVNGH</sequence>
<evidence type="ECO:0000256" key="2">
    <source>
        <dbReference type="ARBA" id="ARBA00022737"/>
    </source>
</evidence>
<keyword evidence="2" id="KW-0677">Repeat</keyword>
<proteinExistence type="predicted"/>
<dbReference type="GO" id="GO:0005085">
    <property type="term" value="F:guanyl-nucleotide exchange factor activity"/>
    <property type="evidence" value="ECO:0007669"/>
    <property type="project" value="TreeGrafter"/>
</dbReference>
<protein>
    <submittedName>
        <fullName evidence="7">Regulator of chromosome condensation/beta-lactamase-inhibitor protein II</fullName>
    </submittedName>
</protein>
<gene>
    <name evidence="7" type="ORF">GQ602_001662</name>
</gene>
<dbReference type="Gene3D" id="2.130.10.30">
    <property type="entry name" value="Regulator of chromosome condensation 1/beta-lactamase-inhibitor protein II"/>
    <property type="match status" value="1"/>
</dbReference>
<dbReference type="AlphaFoldDB" id="A0A8H4Q8W6"/>
<dbReference type="PROSITE" id="PS50012">
    <property type="entry name" value="RCC1_3"/>
    <property type="match status" value="7"/>
</dbReference>
<accession>A0A8H4Q8W6</accession>
<feature type="repeat" description="RCC1" evidence="3">
    <location>
        <begin position="272"/>
        <end position="333"/>
    </location>
</feature>
<feature type="domain" description="RCC1-like" evidence="6">
    <location>
        <begin position="273"/>
        <end position="691"/>
    </location>
</feature>
<dbReference type="Pfam" id="PF25277">
    <property type="entry name" value="DUF7871"/>
    <property type="match status" value="1"/>
</dbReference>
<dbReference type="PRINTS" id="PR00633">
    <property type="entry name" value="RCCNDNSATION"/>
</dbReference>
<evidence type="ECO:0000313" key="7">
    <source>
        <dbReference type="EMBL" id="KAF4591363.1"/>
    </source>
</evidence>
<dbReference type="PROSITE" id="PS00625">
    <property type="entry name" value="RCC1_1"/>
    <property type="match status" value="1"/>
</dbReference>
<dbReference type="InterPro" id="IPR058923">
    <property type="entry name" value="RCC1-like_dom"/>
</dbReference>
<dbReference type="InterPro" id="IPR000408">
    <property type="entry name" value="Reg_chr_condens"/>
</dbReference>
<feature type="repeat" description="RCC1" evidence="3">
    <location>
        <begin position="520"/>
        <end position="576"/>
    </location>
</feature>
<feature type="repeat" description="RCC1" evidence="3">
    <location>
        <begin position="465"/>
        <end position="519"/>
    </location>
</feature>
<feature type="compositionally biased region" description="Acidic residues" evidence="4">
    <location>
        <begin position="361"/>
        <end position="372"/>
    </location>
</feature>
<feature type="repeat" description="RCC1" evidence="3">
    <location>
        <begin position="577"/>
        <end position="641"/>
    </location>
</feature>
<feature type="compositionally biased region" description="Low complexity" evidence="4">
    <location>
        <begin position="147"/>
        <end position="192"/>
    </location>
</feature>
<feature type="repeat" description="RCC1" evidence="3">
    <location>
        <begin position="334"/>
        <end position="411"/>
    </location>
</feature>
<dbReference type="SUPFAM" id="SSF50985">
    <property type="entry name" value="RCC1/BLIP-II"/>
    <property type="match status" value="1"/>
</dbReference>
<dbReference type="PROSITE" id="PS00626">
    <property type="entry name" value="RCC1_2"/>
    <property type="match status" value="2"/>
</dbReference>
<feature type="repeat" description="RCC1" evidence="3">
    <location>
        <begin position="642"/>
        <end position="695"/>
    </location>
</feature>
<feature type="region of interest" description="Disordered" evidence="4">
    <location>
        <begin position="99"/>
        <end position="261"/>
    </location>
</feature>
<evidence type="ECO:0000256" key="1">
    <source>
        <dbReference type="ARBA" id="ARBA00022658"/>
    </source>
</evidence>
<evidence type="ECO:0000313" key="8">
    <source>
        <dbReference type="Proteomes" id="UP000562929"/>
    </source>
</evidence>
<organism evidence="7 8">
    <name type="scientific">Ophiocordyceps camponoti-floridani</name>
    <dbReference type="NCBI Taxonomy" id="2030778"/>
    <lineage>
        <taxon>Eukaryota</taxon>
        <taxon>Fungi</taxon>
        <taxon>Dikarya</taxon>
        <taxon>Ascomycota</taxon>
        <taxon>Pezizomycotina</taxon>
        <taxon>Sordariomycetes</taxon>
        <taxon>Hypocreomycetidae</taxon>
        <taxon>Hypocreales</taxon>
        <taxon>Ophiocordycipitaceae</taxon>
        <taxon>Ophiocordyceps</taxon>
    </lineage>
</organism>
<dbReference type="InterPro" id="IPR051553">
    <property type="entry name" value="Ran_GTPase-activating"/>
</dbReference>
<dbReference type="Proteomes" id="UP000562929">
    <property type="component" value="Unassembled WGS sequence"/>
</dbReference>
<keyword evidence="1" id="KW-0344">Guanine-nucleotide releasing factor</keyword>
<name>A0A8H4Q8W6_9HYPO</name>
<dbReference type="EMBL" id="JAACLJ010000002">
    <property type="protein sequence ID" value="KAF4591363.1"/>
    <property type="molecule type" value="Genomic_DNA"/>
</dbReference>
<dbReference type="GO" id="GO:0005737">
    <property type="term" value="C:cytoplasm"/>
    <property type="evidence" value="ECO:0007669"/>
    <property type="project" value="TreeGrafter"/>
</dbReference>
<keyword evidence="8" id="KW-1185">Reference proteome</keyword>
<reference evidence="7 8" key="1">
    <citation type="journal article" date="2020" name="G3 (Bethesda)">
        <title>Genetic Underpinnings of Host Manipulation by Ophiocordyceps as Revealed by Comparative Transcriptomics.</title>
        <authorList>
            <person name="Will I."/>
            <person name="Das B."/>
            <person name="Trinh T."/>
            <person name="Brachmann A."/>
            <person name="Ohm R.A."/>
            <person name="de Bekker C."/>
        </authorList>
    </citation>
    <scope>NUCLEOTIDE SEQUENCE [LARGE SCALE GENOMIC DNA]</scope>
    <source>
        <strain evidence="7 8">EC05</strain>
    </source>
</reference>
<evidence type="ECO:0000256" key="4">
    <source>
        <dbReference type="SAM" id="MobiDB-lite"/>
    </source>
</evidence>
<dbReference type="InterPro" id="IPR057193">
    <property type="entry name" value="DUF7871"/>
</dbReference>
<dbReference type="Pfam" id="PF25390">
    <property type="entry name" value="WD40_RLD"/>
    <property type="match status" value="1"/>
</dbReference>
<evidence type="ECO:0000256" key="3">
    <source>
        <dbReference type="PROSITE-ProRule" id="PRU00235"/>
    </source>
</evidence>
<feature type="repeat" description="RCC1" evidence="3">
    <location>
        <begin position="412"/>
        <end position="464"/>
    </location>
</feature>
<dbReference type="OrthoDB" id="61110at2759"/>
<dbReference type="InterPro" id="IPR009091">
    <property type="entry name" value="RCC1/BLIP-II"/>
</dbReference>
<feature type="region of interest" description="Disordered" evidence="4">
    <location>
        <begin position="350"/>
        <end position="388"/>
    </location>
</feature>
<feature type="compositionally biased region" description="Low complexity" evidence="4">
    <location>
        <begin position="99"/>
        <end position="139"/>
    </location>
</feature>
<feature type="domain" description="DUF7871" evidence="5">
    <location>
        <begin position="4"/>
        <end position="98"/>
    </location>
</feature>